<evidence type="ECO:0000313" key="3">
    <source>
        <dbReference type="EMBL" id="KAE8421333.1"/>
    </source>
</evidence>
<protein>
    <recommendedName>
        <fullName evidence="5">Secreted protein</fullName>
    </recommendedName>
</protein>
<organism evidence="3 4">
    <name type="scientific">Aspergillus pseudocaelatus</name>
    <dbReference type="NCBI Taxonomy" id="1825620"/>
    <lineage>
        <taxon>Eukaryota</taxon>
        <taxon>Fungi</taxon>
        <taxon>Dikarya</taxon>
        <taxon>Ascomycota</taxon>
        <taxon>Pezizomycotina</taxon>
        <taxon>Eurotiomycetes</taxon>
        <taxon>Eurotiomycetidae</taxon>
        <taxon>Eurotiales</taxon>
        <taxon>Aspergillaceae</taxon>
        <taxon>Aspergillus</taxon>
        <taxon>Aspergillus subgen. Circumdati</taxon>
    </lineage>
</organism>
<sequence length="85" mass="9669">MGYPFFSFLFFLASLRNTLLKEDMLETGPHGGDCNDTSCHQCIHLRNRKLSGEGLKRKKAALMDKRKKKKNIQQEGFAGGHPPNY</sequence>
<proteinExistence type="predicted"/>
<accession>A0ABQ6WW59</accession>
<gene>
    <name evidence="3" type="ORF">BDV36DRAFT_59026</name>
</gene>
<feature type="compositionally biased region" description="Basic residues" evidence="1">
    <location>
        <begin position="62"/>
        <end position="71"/>
    </location>
</feature>
<dbReference type="EMBL" id="ML735701">
    <property type="protein sequence ID" value="KAE8421333.1"/>
    <property type="molecule type" value="Genomic_DNA"/>
</dbReference>
<feature type="region of interest" description="Disordered" evidence="1">
    <location>
        <begin position="62"/>
        <end position="85"/>
    </location>
</feature>
<keyword evidence="4" id="KW-1185">Reference proteome</keyword>
<feature type="signal peptide" evidence="2">
    <location>
        <begin position="1"/>
        <end position="20"/>
    </location>
</feature>
<evidence type="ECO:0008006" key="5">
    <source>
        <dbReference type="Google" id="ProtNLM"/>
    </source>
</evidence>
<evidence type="ECO:0000256" key="2">
    <source>
        <dbReference type="SAM" id="SignalP"/>
    </source>
</evidence>
<reference evidence="3 4" key="1">
    <citation type="submission" date="2019-04" db="EMBL/GenBank/DDBJ databases">
        <authorList>
            <consortium name="DOE Joint Genome Institute"/>
            <person name="Mondo S."/>
            <person name="Kjaerbolling I."/>
            <person name="Vesth T."/>
            <person name="Frisvad J.C."/>
            <person name="Nybo J.L."/>
            <person name="Theobald S."/>
            <person name="Kildgaard S."/>
            <person name="Isbrandt T."/>
            <person name="Kuo A."/>
            <person name="Sato A."/>
            <person name="Lyhne E.K."/>
            <person name="Kogle M.E."/>
            <person name="Wiebenga A."/>
            <person name="Kun R.S."/>
            <person name="Lubbers R.J."/>
            <person name="Makela M.R."/>
            <person name="Barry K."/>
            <person name="Chovatia M."/>
            <person name="Clum A."/>
            <person name="Daum C."/>
            <person name="Haridas S."/>
            <person name="He G."/>
            <person name="LaButti K."/>
            <person name="Lipzen A."/>
            <person name="Riley R."/>
            <person name="Salamov A."/>
            <person name="Simmons B.A."/>
            <person name="Magnuson J.K."/>
            <person name="Henrissat B."/>
            <person name="Mortensen U.H."/>
            <person name="Larsen T.O."/>
            <person name="Devries R.P."/>
            <person name="Grigoriev I.V."/>
            <person name="Machida M."/>
            <person name="Baker S.E."/>
            <person name="Andersen M.R."/>
            <person name="Cantor M.N."/>
            <person name="Hua S.X."/>
        </authorList>
    </citation>
    <scope>NUCLEOTIDE SEQUENCE [LARGE SCALE GENOMIC DNA]</scope>
    <source>
        <strain evidence="3 4">CBS 117616</strain>
    </source>
</reference>
<dbReference type="Proteomes" id="UP000325395">
    <property type="component" value="Unassembled WGS sequence"/>
</dbReference>
<keyword evidence="2" id="KW-0732">Signal</keyword>
<name>A0ABQ6WW59_9EURO</name>
<evidence type="ECO:0000313" key="4">
    <source>
        <dbReference type="Proteomes" id="UP000325395"/>
    </source>
</evidence>
<evidence type="ECO:0000256" key="1">
    <source>
        <dbReference type="SAM" id="MobiDB-lite"/>
    </source>
</evidence>
<feature type="chain" id="PRO_5047205097" description="Secreted protein" evidence="2">
    <location>
        <begin position="21"/>
        <end position="85"/>
    </location>
</feature>